<dbReference type="AlphaFoldDB" id="M5RDL4"/>
<dbReference type="Proteomes" id="UP000011991">
    <property type="component" value="Unassembled WGS sequence"/>
</dbReference>
<reference evidence="1 2" key="1">
    <citation type="journal article" date="2013" name="Mar. Genomics">
        <title>Expression of sulfatases in Rhodopirellula baltica and the diversity of sulfatases in the genus Rhodopirellula.</title>
        <authorList>
            <person name="Wegner C.E."/>
            <person name="Richter-Heitmann T."/>
            <person name="Klindworth A."/>
            <person name="Klockow C."/>
            <person name="Richter M."/>
            <person name="Achstetter T."/>
            <person name="Glockner F.O."/>
            <person name="Harder J."/>
        </authorList>
    </citation>
    <scope>NUCLEOTIDE SEQUENCE [LARGE SCALE GENOMIC DNA]</scope>
    <source>
        <strain evidence="1 2">SM1</strain>
    </source>
</reference>
<comment type="caution">
    <text evidence="1">The sequence shown here is derived from an EMBL/GenBank/DDBJ whole genome shotgun (WGS) entry which is preliminary data.</text>
</comment>
<evidence type="ECO:0000313" key="2">
    <source>
        <dbReference type="Proteomes" id="UP000011991"/>
    </source>
</evidence>
<evidence type="ECO:0000313" key="1">
    <source>
        <dbReference type="EMBL" id="EMI17475.1"/>
    </source>
</evidence>
<gene>
    <name evidence="1" type="ORF">RMSM_05601</name>
</gene>
<protein>
    <submittedName>
        <fullName evidence="1">Uncharacterized protein</fullName>
    </submittedName>
</protein>
<accession>M5RDL4</accession>
<sequence>MAIRSSAVEMESKDTPFARPIIARPTQRNAICPDWIGGRIVRGSC</sequence>
<name>M5RDL4_9BACT</name>
<proteinExistence type="predicted"/>
<keyword evidence="2" id="KW-1185">Reference proteome</keyword>
<dbReference type="EMBL" id="ANOG01000795">
    <property type="protein sequence ID" value="EMI17475.1"/>
    <property type="molecule type" value="Genomic_DNA"/>
</dbReference>
<organism evidence="1 2">
    <name type="scientific">Rhodopirellula maiorica SM1</name>
    <dbReference type="NCBI Taxonomy" id="1265738"/>
    <lineage>
        <taxon>Bacteria</taxon>
        <taxon>Pseudomonadati</taxon>
        <taxon>Planctomycetota</taxon>
        <taxon>Planctomycetia</taxon>
        <taxon>Pirellulales</taxon>
        <taxon>Pirellulaceae</taxon>
        <taxon>Novipirellula</taxon>
    </lineage>
</organism>
<dbReference type="PATRIC" id="fig|1265738.3.peg.5603"/>